<accession>A0AAD1U7B2</accession>
<evidence type="ECO:0000313" key="2">
    <source>
        <dbReference type="Proteomes" id="UP001295684"/>
    </source>
</evidence>
<dbReference type="EMBL" id="CAMPGE010002670">
    <property type="protein sequence ID" value="CAI2361481.1"/>
    <property type="molecule type" value="Genomic_DNA"/>
</dbReference>
<sequence>MRPKVKSFYQRKSFSRYFKTIASKWYKFTKKVTLITCYFASSFLRDITEAKLRPSHVLINVRGGIRNGSTNIFIKKFFR</sequence>
<dbReference type="AlphaFoldDB" id="A0AAD1U7B2"/>
<keyword evidence="2" id="KW-1185">Reference proteome</keyword>
<comment type="caution">
    <text evidence="1">The sequence shown here is derived from an EMBL/GenBank/DDBJ whole genome shotgun (WGS) entry which is preliminary data.</text>
</comment>
<dbReference type="Proteomes" id="UP001295684">
    <property type="component" value="Unassembled WGS sequence"/>
</dbReference>
<evidence type="ECO:0000313" key="1">
    <source>
        <dbReference type="EMBL" id="CAI2361481.1"/>
    </source>
</evidence>
<gene>
    <name evidence="1" type="ORF">ECRASSUSDP1_LOCUS2792</name>
</gene>
<proteinExistence type="predicted"/>
<reference evidence="1" key="1">
    <citation type="submission" date="2023-07" db="EMBL/GenBank/DDBJ databases">
        <authorList>
            <consortium name="AG Swart"/>
            <person name="Singh M."/>
            <person name="Singh A."/>
            <person name="Seah K."/>
            <person name="Emmerich C."/>
        </authorList>
    </citation>
    <scope>NUCLEOTIDE SEQUENCE</scope>
    <source>
        <strain evidence="1">DP1</strain>
    </source>
</reference>
<name>A0AAD1U7B2_EUPCR</name>
<protein>
    <submittedName>
        <fullName evidence="1">Uncharacterized protein</fullName>
    </submittedName>
</protein>
<organism evidence="1 2">
    <name type="scientific">Euplotes crassus</name>
    <dbReference type="NCBI Taxonomy" id="5936"/>
    <lineage>
        <taxon>Eukaryota</taxon>
        <taxon>Sar</taxon>
        <taxon>Alveolata</taxon>
        <taxon>Ciliophora</taxon>
        <taxon>Intramacronucleata</taxon>
        <taxon>Spirotrichea</taxon>
        <taxon>Hypotrichia</taxon>
        <taxon>Euplotida</taxon>
        <taxon>Euplotidae</taxon>
        <taxon>Moneuplotes</taxon>
    </lineage>
</organism>